<evidence type="ECO:0000313" key="3">
    <source>
        <dbReference type="Proteomes" id="UP000308705"/>
    </source>
</evidence>
<gene>
    <name evidence="2" type="ORF">FDA94_32245</name>
</gene>
<organism evidence="2 3">
    <name type="scientific">Herbidospora galbida</name>
    <dbReference type="NCBI Taxonomy" id="2575442"/>
    <lineage>
        <taxon>Bacteria</taxon>
        <taxon>Bacillati</taxon>
        <taxon>Actinomycetota</taxon>
        <taxon>Actinomycetes</taxon>
        <taxon>Streptosporangiales</taxon>
        <taxon>Streptosporangiaceae</taxon>
        <taxon>Herbidospora</taxon>
    </lineage>
</organism>
<dbReference type="RefSeq" id="WP_137250843.1">
    <property type="nucleotide sequence ID" value="NZ_SZQA01000041.1"/>
</dbReference>
<keyword evidence="3" id="KW-1185">Reference proteome</keyword>
<keyword evidence="1" id="KW-0812">Transmembrane</keyword>
<feature type="transmembrane region" description="Helical" evidence="1">
    <location>
        <begin position="38"/>
        <end position="56"/>
    </location>
</feature>
<keyword evidence="1" id="KW-1133">Transmembrane helix</keyword>
<comment type="caution">
    <text evidence="2">The sequence shown here is derived from an EMBL/GenBank/DDBJ whole genome shotgun (WGS) entry which is preliminary data.</text>
</comment>
<name>A0A4U3M740_9ACTN</name>
<feature type="transmembrane region" description="Helical" evidence="1">
    <location>
        <begin position="96"/>
        <end position="116"/>
    </location>
</feature>
<dbReference type="AlphaFoldDB" id="A0A4U3M740"/>
<accession>A0A4U3M740</accession>
<sequence>MRFLDLRFEVRHSARVTDLNDQAISPAGWRTGEPPGKMFLSCTILVTLMAFYLTSVPDPYSEALVFGFLAWCVILPTFVVKLVLAKPGGGSSAVPSLLVLVVFAVCLLGMASDLPYKARFALSESSLEAYARDIVANGAKNDCEMVGLYYVCGVHVGGAQPVAGGAQIMVTDPPIAQSRGFLWLPGGVQPPDDSGCETFRHLSGPWWSCKTWDGW</sequence>
<feature type="transmembrane region" description="Helical" evidence="1">
    <location>
        <begin position="63"/>
        <end position="84"/>
    </location>
</feature>
<reference evidence="2 3" key="1">
    <citation type="submission" date="2019-04" db="EMBL/GenBank/DDBJ databases">
        <title>Herbidospora sp. NEAU-GS14.nov., a novel actinomycete isolated from soil.</title>
        <authorList>
            <person name="Han L."/>
        </authorList>
    </citation>
    <scope>NUCLEOTIDE SEQUENCE [LARGE SCALE GENOMIC DNA]</scope>
    <source>
        <strain evidence="2 3">NEAU-GS14</strain>
    </source>
</reference>
<evidence type="ECO:0000313" key="2">
    <source>
        <dbReference type="EMBL" id="TKK83784.1"/>
    </source>
</evidence>
<dbReference type="Proteomes" id="UP000308705">
    <property type="component" value="Unassembled WGS sequence"/>
</dbReference>
<dbReference type="EMBL" id="SZQA01000041">
    <property type="protein sequence ID" value="TKK83784.1"/>
    <property type="molecule type" value="Genomic_DNA"/>
</dbReference>
<protein>
    <submittedName>
        <fullName evidence="2">Uncharacterized protein</fullName>
    </submittedName>
</protein>
<dbReference type="OrthoDB" id="3533857at2"/>
<keyword evidence="1" id="KW-0472">Membrane</keyword>
<evidence type="ECO:0000256" key="1">
    <source>
        <dbReference type="SAM" id="Phobius"/>
    </source>
</evidence>
<proteinExistence type="predicted"/>